<accession>A0A849BGR9</accession>
<dbReference type="Pfam" id="PF00482">
    <property type="entry name" value="T2SSF"/>
    <property type="match status" value="1"/>
</dbReference>
<comment type="caution">
    <text evidence="8">The sequence shown here is derived from an EMBL/GenBank/DDBJ whole genome shotgun (WGS) entry which is preliminary data.</text>
</comment>
<dbReference type="InterPro" id="IPR018076">
    <property type="entry name" value="T2SS_GspF_dom"/>
</dbReference>
<dbReference type="GO" id="GO:0005886">
    <property type="term" value="C:plasma membrane"/>
    <property type="evidence" value="ECO:0007669"/>
    <property type="project" value="UniProtKB-SubCell"/>
</dbReference>
<feature type="transmembrane region" description="Helical" evidence="6">
    <location>
        <begin position="139"/>
        <end position="161"/>
    </location>
</feature>
<reference evidence="8 9" key="1">
    <citation type="submission" date="2020-05" db="EMBL/GenBank/DDBJ databases">
        <title>MicrobeNet Type strains.</title>
        <authorList>
            <person name="Nicholson A.C."/>
        </authorList>
    </citation>
    <scope>NUCLEOTIDE SEQUENCE [LARGE SCALE GENOMIC DNA]</scope>
    <source>
        <strain evidence="8 9">ATCC 700815</strain>
    </source>
</reference>
<feature type="transmembrane region" description="Helical" evidence="6">
    <location>
        <begin position="112"/>
        <end position="133"/>
    </location>
</feature>
<evidence type="ECO:0000259" key="7">
    <source>
        <dbReference type="Pfam" id="PF00482"/>
    </source>
</evidence>
<evidence type="ECO:0000256" key="6">
    <source>
        <dbReference type="SAM" id="Phobius"/>
    </source>
</evidence>
<protein>
    <submittedName>
        <fullName evidence="8">Type II secretion system F family protein</fullName>
    </submittedName>
</protein>
<keyword evidence="3 6" id="KW-0812">Transmembrane</keyword>
<dbReference type="AlphaFoldDB" id="A0A849BGR9"/>
<dbReference type="PANTHER" id="PTHR35007:SF2">
    <property type="entry name" value="PILUS ASSEMBLE PROTEIN"/>
    <property type="match status" value="1"/>
</dbReference>
<comment type="subcellular location">
    <subcellularLocation>
        <location evidence="1">Cell membrane</location>
        <topology evidence="1">Multi-pass membrane protein</topology>
    </subcellularLocation>
</comment>
<gene>
    <name evidence="8" type="ORF">HLB16_20780</name>
</gene>
<evidence type="ECO:0000256" key="2">
    <source>
        <dbReference type="ARBA" id="ARBA00022475"/>
    </source>
</evidence>
<evidence type="ECO:0000313" key="9">
    <source>
        <dbReference type="Proteomes" id="UP000542973"/>
    </source>
</evidence>
<evidence type="ECO:0000313" key="8">
    <source>
        <dbReference type="EMBL" id="NNH13294.1"/>
    </source>
</evidence>
<evidence type="ECO:0000256" key="4">
    <source>
        <dbReference type="ARBA" id="ARBA00022989"/>
    </source>
</evidence>
<dbReference type="Proteomes" id="UP000542973">
    <property type="component" value="Unassembled WGS sequence"/>
</dbReference>
<dbReference type="EMBL" id="JABEMD010000044">
    <property type="protein sequence ID" value="NNH13294.1"/>
    <property type="molecule type" value="Genomic_DNA"/>
</dbReference>
<sequence>MGGIMEAMQTQQWLLLGLVFIAAFGAALGLMLVCAPNRLRARLERLGGGGTAGPGAASGAGQAGSDWSARLGEWARPVSRFALPREGWENSALRVRFMNAGWRGTTAPTLYFAAKTVLALALPLAALVATVGTPLASDGALLAVLLIAICAVGYYLPNAVLARRIAQRKRAVFEEFPDAIDLLTVCVEAGLGLDAALMRVAGELSLRCPVLANELELMLLEMRSGFSKEKALSNLALRTGVDDVERFAAMLVQADRFGTSLGESLRVLSDMLRTKRRMLAEEQAAKIALKLLFPLIFLIFPSLLVVLLGPAFIQIVRVLLPTMTGQGG</sequence>
<proteinExistence type="predicted"/>
<name>A0A849BGR9_9BURK</name>
<keyword evidence="4 6" id="KW-1133">Transmembrane helix</keyword>
<feature type="domain" description="Type II secretion system protein GspF" evidence="7">
    <location>
        <begin position="180"/>
        <end position="308"/>
    </location>
</feature>
<feature type="transmembrane region" description="Helical" evidence="6">
    <location>
        <begin position="287"/>
        <end position="313"/>
    </location>
</feature>
<evidence type="ECO:0000256" key="3">
    <source>
        <dbReference type="ARBA" id="ARBA00022692"/>
    </source>
</evidence>
<evidence type="ECO:0000256" key="1">
    <source>
        <dbReference type="ARBA" id="ARBA00004651"/>
    </source>
</evidence>
<organism evidence="8 9">
    <name type="scientific">Cupriavidus gilardii</name>
    <dbReference type="NCBI Taxonomy" id="82541"/>
    <lineage>
        <taxon>Bacteria</taxon>
        <taxon>Pseudomonadati</taxon>
        <taxon>Pseudomonadota</taxon>
        <taxon>Betaproteobacteria</taxon>
        <taxon>Burkholderiales</taxon>
        <taxon>Burkholderiaceae</taxon>
        <taxon>Cupriavidus</taxon>
    </lineage>
</organism>
<keyword evidence="5 6" id="KW-0472">Membrane</keyword>
<evidence type="ECO:0000256" key="5">
    <source>
        <dbReference type="ARBA" id="ARBA00023136"/>
    </source>
</evidence>
<feature type="transmembrane region" description="Helical" evidence="6">
    <location>
        <begin position="12"/>
        <end position="35"/>
    </location>
</feature>
<keyword evidence="2" id="KW-1003">Cell membrane</keyword>
<dbReference type="PANTHER" id="PTHR35007">
    <property type="entry name" value="INTEGRAL MEMBRANE PROTEIN-RELATED"/>
    <property type="match status" value="1"/>
</dbReference>